<dbReference type="EMBL" id="RCVN01000001">
    <property type="protein sequence ID" value="RMI86490.1"/>
    <property type="molecule type" value="Genomic_DNA"/>
</dbReference>
<keyword evidence="3" id="KW-1185">Reference proteome</keyword>
<protein>
    <submittedName>
        <fullName evidence="2">Uncharacterized protein</fullName>
    </submittedName>
</protein>
<evidence type="ECO:0000313" key="3">
    <source>
        <dbReference type="Proteomes" id="UP000269505"/>
    </source>
</evidence>
<comment type="caution">
    <text evidence="2">The sequence shown here is derived from an EMBL/GenBank/DDBJ whole genome shotgun (WGS) entry which is preliminary data.</text>
</comment>
<keyword evidence="1" id="KW-0472">Membrane</keyword>
<evidence type="ECO:0000256" key="1">
    <source>
        <dbReference type="SAM" id="Phobius"/>
    </source>
</evidence>
<dbReference type="AlphaFoldDB" id="A0AAQ0S8M5"/>
<organism evidence="2 3">
    <name type="scientific">Staphylococcus pseudoxylosus</name>
    <dbReference type="NCBI Taxonomy" id="2282419"/>
    <lineage>
        <taxon>Bacteria</taxon>
        <taxon>Bacillati</taxon>
        <taxon>Bacillota</taxon>
        <taxon>Bacilli</taxon>
        <taxon>Bacillales</taxon>
        <taxon>Staphylococcaceae</taxon>
        <taxon>Staphylococcus</taxon>
    </lineage>
</organism>
<name>A0AAQ0S8M5_9STAP</name>
<accession>A0AAQ0S8M5</accession>
<dbReference type="Proteomes" id="UP000269505">
    <property type="component" value="Unassembled WGS sequence"/>
</dbReference>
<gene>
    <name evidence="2" type="ORF">D9V42_01465</name>
</gene>
<reference evidence="2 3" key="1">
    <citation type="submission" date="2018-10" db="EMBL/GenBank/DDBJ databases">
        <title>Staphylococcus pseudoxylosus sp. nov., isolated from bovine mastitis.</title>
        <authorList>
            <person name="Macfadyen A.C."/>
            <person name="Leroy S."/>
            <person name="Harrison E.M."/>
            <person name="Parkhill J."/>
            <person name="Holmes M.A."/>
            <person name="Paterson G.K."/>
        </authorList>
    </citation>
    <scope>NUCLEOTIDE SEQUENCE [LARGE SCALE GENOMIC DNA]</scope>
    <source>
        <strain evidence="2 3">S04009</strain>
    </source>
</reference>
<keyword evidence="1" id="KW-1133">Transmembrane helix</keyword>
<evidence type="ECO:0000313" key="2">
    <source>
        <dbReference type="EMBL" id="RMI86490.1"/>
    </source>
</evidence>
<proteinExistence type="predicted"/>
<keyword evidence="1" id="KW-0812">Transmembrane</keyword>
<feature type="transmembrane region" description="Helical" evidence="1">
    <location>
        <begin position="6"/>
        <end position="24"/>
    </location>
</feature>
<dbReference type="RefSeq" id="WP_122062643.1">
    <property type="nucleotide sequence ID" value="NZ_JAHCSS010000003.1"/>
</dbReference>
<sequence length="86" mass="9517">MEAAQVLSTTLIIATSVLLLFIFLKDVLSGIKKRDSIGMAIDTTKGIMFVVPSKKTSDERVKEIVDKYSSDYDIKIVDHKDRVGGL</sequence>